<dbReference type="EnsemblMetazoa" id="AALB014565-RA">
    <property type="protein sequence ID" value="AALB014565-PA"/>
    <property type="gene ID" value="AALB014565"/>
</dbReference>
<evidence type="ECO:0000313" key="1">
    <source>
        <dbReference type="EnsemblMetazoa" id="AALB014565-PA"/>
    </source>
</evidence>
<reference evidence="1" key="2">
    <citation type="submission" date="2022-08" db="UniProtKB">
        <authorList>
            <consortium name="EnsemblMetazoa"/>
        </authorList>
    </citation>
    <scope>IDENTIFICATION</scope>
    <source>
        <strain evidence="1">STECLA/ALBI9_A</strain>
    </source>
</reference>
<dbReference type="VEuPathDB" id="VectorBase:AALB014565"/>
<proteinExistence type="predicted"/>
<keyword evidence="2" id="KW-1185">Reference proteome</keyword>
<reference evidence="1 2" key="1">
    <citation type="journal article" date="2017" name="G3 (Bethesda)">
        <title>The Physical Genome Mapping of Anopheles albimanus Corrected Scaffold Misassemblies and Identified Interarm Rearrangements in Genus Anopheles.</title>
        <authorList>
            <person name="Artemov G.N."/>
            <person name="Peery A.N."/>
            <person name="Jiang X."/>
            <person name="Tu Z."/>
            <person name="Stegniy V.N."/>
            <person name="Sharakhova M.V."/>
            <person name="Sharakhov I.V."/>
        </authorList>
    </citation>
    <scope>NUCLEOTIDE SEQUENCE [LARGE SCALE GENOMIC DNA]</scope>
    <source>
        <strain evidence="1 2">ALBI9_A</strain>
    </source>
</reference>
<sequence length="60" mass="6651">MVVEHVKVEQCAPGATPQLKLPGRHRQRRSIVSGCVHKAALTRLCRLAPGVFDLAKVHKR</sequence>
<dbReference type="Proteomes" id="UP000069272">
    <property type="component" value="Chromosome X"/>
</dbReference>
<protein>
    <submittedName>
        <fullName evidence="1">Uncharacterized protein</fullName>
    </submittedName>
</protein>
<dbReference type="AlphaFoldDB" id="A0A182FY61"/>
<organism evidence="1 2">
    <name type="scientific">Anopheles albimanus</name>
    <name type="common">New world malaria mosquito</name>
    <dbReference type="NCBI Taxonomy" id="7167"/>
    <lineage>
        <taxon>Eukaryota</taxon>
        <taxon>Metazoa</taxon>
        <taxon>Ecdysozoa</taxon>
        <taxon>Arthropoda</taxon>
        <taxon>Hexapoda</taxon>
        <taxon>Insecta</taxon>
        <taxon>Pterygota</taxon>
        <taxon>Neoptera</taxon>
        <taxon>Endopterygota</taxon>
        <taxon>Diptera</taxon>
        <taxon>Nematocera</taxon>
        <taxon>Culicoidea</taxon>
        <taxon>Culicidae</taxon>
        <taxon>Anophelinae</taxon>
        <taxon>Anopheles</taxon>
    </lineage>
</organism>
<accession>A0A182FY61</accession>
<name>A0A182FY61_ANOAL</name>
<evidence type="ECO:0000313" key="2">
    <source>
        <dbReference type="Proteomes" id="UP000069272"/>
    </source>
</evidence>